<evidence type="ECO:0000256" key="2">
    <source>
        <dbReference type="SAM" id="Phobius"/>
    </source>
</evidence>
<feature type="transmembrane region" description="Helical" evidence="2">
    <location>
        <begin position="40"/>
        <end position="62"/>
    </location>
</feature>
<feature type="region of interest" description="Disordered" evidence="1">
    <location>
        <begin position="80"/>
        <end position="110"/>
    </location>
</feature>
<keyword evidence="4" id="KW-1185">Reference proteome</keyword>
<keyword evidence="2" id="KW-0472">Membrane</keyword>
<dbReference type="Proteomes" id="UP001259347">
    <property type="component" value="Unassembled WGS sequence"/>
</dbReference>
<accession>A0ABU1SBR3</accession>
<proteinExistence type="predicted"/>
<keyword evidence="2" id="KW-0812">Transmembrane</keyword>
<name>A0ABU1SBR3_9MICO</name>
<gene>
    <name evidence="3" type="ORF">J2Y69_001625</name>
</gene>
<comment type="caution">
    <text evidence="3">The sequence shown here is derived from an EMBL/GenBank/DDBJ whole genome shotgun (WGS) entry which is preliminary data.</text>
</comment>
<evidence type="ECO:0000256" key="1">
    <source>
        <dbReference type="SAM" id="MobiDB-lite"/>
    </source>
</evidence>
<feature type="transmembrane region" description="Helical" evidence="2">
    <location>
        <begin position="9"/>
        <end position="28"/>
    </location>
</feature>
<dbReference type="EMBL" id="JAVDUM010000006">
    <property type="protein sequence ID" value="MDR6867026.1"/>
    <property type="molecule type" value="Genomic_DNA"/>
</dbReference>
<sequence>MKRYLWRRALGVAAVALVPAGLLVYMLAKIFDWTSLGTGVGMAITWAPAAFIALGFLVRALLSGGSHEREDLEDVGEPINDLYLGRTSSPPVARSADEYSAFPPPNDVGP</sequence>
<evidence type="ECO:0000313" key="4">
    <source>
        <dbReference type="Proteomes" id="UP001259347"/>
    </source>
</evidence>
<evidence type="ECO:0000313" key="3">
    <source>
        <dbReference type="EMBL" id="MDR6867026.1"/>
    </source>
</evidence>
<reference evidence="3 4" key="1">
    <citation type="submission" date="2023-07" db="EMBL/GenBank/DDBJ databases">
        <title>Sorghum-associated microbial communities from plants grown in Nebraska, USA.</title>
        <authorList>
            <person name="Schachtman D."/>
        </authorList>
    </citation>
    <scope>NUCLEOTIDE SEQUENCE [LARGE SCALE GENOMIC DNA]</scope>
    <source>
        <strain evidence="3 4">2980</strain>
    </source>
</reference>
<organism evidence="3 4">
    <name type="scientific">Microbacterium resistens</name>
    <dbReference type="NCBI Taxonomy" id="156977"/>
    <lineage>
        <taxon>Bacteria</taxon>
        <taxon>Bacillati</taxon>
        <taxon>Actinomycetota</taxon>
        <taxon>Actinomycetes</taxon>
        <taxon>Micrococcales</taxon>
        <taxon>Microbacteriaceae</taxon>
        <taxon>Microbacterium</taxon>
    </lineage>
</organism>
<dbReference type="RefSeq" id="WP_310019398.1">
    <property type="nucleotide sequence ID" value="NZ_JAVDUM010000006.1"/>
</dbReference>
<protein>
    <submittedName>
        <fullName evidence="3">Uncharacterized protein</fullName>
    </submittedName>
</protein>
<keyword evidence="2" id="KW-1133">Transmembrane helix</keyword>